<dbReference type="Gene3D" id="3.30.470.20">
    <property type="entry name" value="ATP-grasp fold, B domain"/>
    <property type="match status" value="1"/>
</dbReference>
<keyword evidence="11" id="KW-0175">Coiled coil</keyword>
<dbReference type="PROSITE" id="PS01057">
    <property type="entry name" value="SAICAR_SYNTHETASE_1"/>
    <property type="match status" value="1"/>
</dbReference>
<dbReference type="Pfam" id="PF01259">
    <property type="entry name" value="SAICAR_synt"/>
    <property type="match status" value="1"/>
</dbReference>
<dbReference type="Gene3D" id="3.30.200.20">
    <property type="entry name" value="Phosphorylase Kinase, domain 1"/>
    <property type="match status" value="1"/>
</dbReference>
<feature type="domain" description="PurE" evidence="13">
    <location>
        <begin position="266"/>
        <end position="412"/>
    </location>
</feature>
<dbReference type="Proteomes" id="UP000886124">
    <property type="component" value="Unassembled WGS sequence"/>
</dbReference>
<evidence type="ECO:0000256" key="3">
    <source>
        <dbReference type="ARBA" id="ARBA00011020"/>
    </source>
</evidence>
<evidence type="ECO:0000256" key="11">
    <source>
        <dbReference type="SAM" id="Coils"/>
    </source>
</evidence>
<accession>A0A7V5PQA8</accession>
<dbReference type="SUPFAM" id="SSF52255">
    <property type="entry name" value="N5-CAIR mutase (phosphoribosylaminoimidazole carboxylase, PurE)"/>
    <property type="match status" value="1"/>
</dbReference>
<dbReference type="GO" id="GO:0005524">
    <property type="term" value="F:ATP binding"/>
    <property type="evidence" value="ECO:0007669"/>
    <property type="project" value="UniProtKB-KW"/>
</dbReference>
<evidence type="ECO:0000256" key="7">
    <source>
        <dbReference type="ARBA" id="ARBA00022755"/>
    </source>
</evidence>
<keyword evidence="7" id="KW-0658">Purine biosynthesis</keyword>
<dbReference type="EMBL" id="DROD01000554">
    <property type="protein sequence ID" value="HHJ53258.1"/>
    <property type="molecule type" value="Genomic_DNA"/>
</dbReference>
<keyword evidence="8" id="KW-0067">ATP-binding</keyword>
<sequence>SAFDNVLKSPIPGKGMVLNQLAAWWFENTRDIIDNHFIELVDPNISLVREATPIRVEMIVRGYLTGSAWRGYQKGKRVVSGVTIPEGMTKNQPFKKPIVTPTTKEEKDREISPKELVEEGWVTAEMYEAMETVALKLFDRGTEILAERGIILVDTKYEFGLIDNKLVLIDEIHTPDSSRFWSKEDYEKHPESAEQMDKEYVRSYLMSHKKEGRYPDTLPDDVIQETSRRYRDIYGMITGETLPPLEQDIQARIRYNLSRKGIIRDGFVAIVMGSPSDAEHANKMKDVIEQYDVFVDLRVVSAHKNGERLTELAAEYNHTIEPGAVIAVAGRSNGLGGALAANLTLPVISVPPFKDKVDMLVNINSSLMMPSNTPAGTVVDARNGALLALRSLNLPRLKQRFQQEIDQMKQDLVQADQTIREQRHV</sequence>
<keyword evidence="6" id="KW-0547">Nucleotide-binding</keyword>
<feature type="compositionally biased region" description="Basic and acidic residues" evidence="12">
    <location>
        <begin position="103"/>
        <end position="112"/>
    </location>
</feature>
<feature type="coiled-coil region" evidence="11">
    <location>
        <begin position="398"/>
        <end position="425"/>
    </location>
</feature>
<organism evidence="14">
    <name type="scientific">Caldithrix abyssi</name>
    <dbReference type="NCBI Taxonomy" id="187145"/>
    <lineage>
        <taxon>Bacteria</taxon>
        <taxon>Pseudomonadati</taxon>
        <taxon>Calditrichota</taxon>
        <taxon>Calditrichia</taxon>
        <taxon>Calditrichales</taxon>
        <taxon>Calditrichaceae</taxon>
        <taxon>Caldithrix</taxon>
    </lineage>
</organism>
<feature type="non-terminal residue" evidence="14">
    <location>
        <position position="1"/>
    </location>
</feature>
<evidence type="ECO:0000256" key="6">
    <source>
        <dbReference type="ARBA" id="ARBA00022741"/>
    </source>
</evidence>
<dbReference type="PANTHER" id="PTHR43700">
    <property type="entry name" value="PHOSPHORIBOSYLAMINOIMIDAZOLE-SUCCINOCARBOXAMIDE SYNTHASE"/>
    <property type="match status" value="1"/>
</dbReference>
<evidence type="ECO:0000259" key="13">
    <source>
        <dbReference type="SMART" id="SM01001"/>
    </source>
</evidence>
<comment type="catalytic activity">
    <reaction evidence="10">
        <text>5-amino-1-(5-phospho-D-ribosyl)imidazole-4-carboxylate + L-aspartate + ATP = (2S)-2-[5-amino-1-(5-phospho-beta-D-ribosyl)imidazole-4-carboxamido]succinate + ADP + phosphate + 2 H(+)</text>
        <dbReference type="Rhea" id="RHEA:22628"/>
        <dbReference type="ChEBI" id="CHEBI:15378"/>
        <dbReference type="ChEBI" id="CHEBI:29991"/>
        <dbReference type="ChEBI" id="CHEBI:30616"/>
        <dbReference type="ChEBI" id="CHEBI:43474"/>
        <dbReference type="ChEBI" id="CHEBI:58443"/>
        <dbReference type="ChEBI" id="CHEBI:77657"/>
        <dbReference type="ChEBI" id="CHEBI:456216"/>
        <dbReference type="EC" id="6.3.2.6"/>
    </reaction>
</comment>
<dbReference type="PROSITE" id="PS01058">
    <property type="entry name" value="SAICAR_SYNTHETASE_2"/>
    <property type="match status" value="1"/>
</dbReference>
<name>A0A7V5PQA8_CALAY</name>
<protein>
    <recommendedName>
        <fullName evidence="4">phosphoribosylaminoimidazolesuccinocarboxamide synthase</fullName>
        <ecNumber evidence="4">6.3.2.6</ecNumber>
    </recommendedName>
</protein>
<dbReference type="UniPathway" id="UPA00074">
    <property type="reaction ID" value="UER00131"/>
</dbReference>
<proteinExistence type="inferred from homology"/>
<dbReference type="AlphaFoldDB" id="A0A7V5PQA8"/>
<dbReference type="InterPro" id="IPR028923">
    <property type="entry name" value="SAICAR_synt/ADE2_N"/>
</dbReference>
<dbReference type="PANTHER" id="PTHR43700:SF1">
    <property type="entry name" value="PHOSPHORIBOSYLAMINOIMIDAZOLE-SUCCINOCARBOXAMIDE SYNTHASE"/>
    <property type="match status" value="1"/>
</dbReference>
<keyword evidence="5" id="KW-0436">Ligase</keyword>
<evidence type="ECO:0000256" key="2">
    <source>
        <dbReference type="ARBA" id="ARBA00010190"/>
    </source>
</evidence>
<comment type="similarity">
    <text evidence="2">Belongs to the SAICAR synthetase family.</text>
</comment>
<feature type="region of interest" description="Disordered" evidence="12">
    <location>
        <begin position="92"/>
        <end position="112"/>
    </location>
</feature>
<dbReference type="CDD" id="cd01414">
    <property type="entry name" value="SAICAR_synt_Sc"/>
    <property type="match status" value="1"/>
</dbReference>
<evidence type="ECO:0000256" key="4">
    <source>
        <dbReference type="ARBA" id="ARBA00012217"/>
    </source>
</evidence>
<reference evidence="14" key="1">
    <citation type="journal article" date="2020" name="mSystems">
        <title>Genome- and Community-Level Interaction Insights into Carbon Utilization and Element Cycling Functions of Hydrothermarchaeota in Hydrothermal Sediment.</title>
        <authorList>
            <person name="Zhou Z."/>
            <person name="Liu Y."/>
            <person name="Xu W."/>
            <person name="Pan J."/>
            <person name="Luo Z.H."/>
            <person name="Li M."/>
        </authorList>
    </citation>
    <scope>NUCLEOTIDE SEQUENCE [LARGE SCALE GENOMIC DNA]</scope>
    <source>
        <strain evidence="14">HyVt-527</strain>
    </source>
</reference>
<evidence type="ECO:0000313" key="14">
    <source>
        <dbReference type="EMBL" id="HHJ53258.1"/>
    </source>
</evidence>
<evidence type="ECO:0000256" key="10">
    <source>
        <dbReference type="ARBA" id="ARBA00048475"/>
    </source>
</evidence>
<comment type="pathway">
    <text evidence="1">Purine metabolism; IMP biosynthesis via de novo pathway; 5-amino-1-(5-phospho-D-ribosyl)imidazole-4-carboxamide from 5-amino-1-(5-phospho-D-ribosyl)imidazole-4-carboxylate: step 1/2.</text>
</comment>
<dbReference type="GO" id="GO:0005737">
    <property type="term" value="C:cytoplasm"/>
    <property type="evidence" value="ECO:0007669"/>
    <property type="project" value="TreeGrafter"/>
</dbReference>
<dbReference type="GO" id="GO:0006189">
    <property type="term" value="P:'de novo' IMP biosynthetic process"/>
    <property type="evidence" value="ECO:0007669"/>
    <property type="project" value="UniProtKB-UniPathway"/>
</dbReference>
<evidence type="ECO:0000256" key="1">
    <source>
        <dbReference type="ARBA" id="ARBA00004672"/>
    </source>
</evidence>
<gene>
    <name evidence="14" type="ORF">ENJ89_08710</name>
</gene>
<dbReference type="SMART" id="SM01001">
    <property type="entry name" value="AIRC"/>
    <property type="match status" value="1"/>
</dbReference>
<dbReference type="InterPro" id="IPR000031">
    <property type="entry name" value="PurE_dom"/>
</dbReference>
<dbReference type="GO" id="GO:0004639">
    <property type="term" value="F:phosphoribosylaminoimidazolesuccinocarboxamide synthase activity"/>
    <property type="evidence" value="ECO:0007669"/>
    <property type="project" value="UniProtKB-EC"/>
</dbReference>
<dbReference type="InterPro" id="IPR018236">
    <property type="entry name" value="SAICAR_synthetase_CS"/>
</dbReference>
<evidence type="ECO:0000256" key="12">
    <source>
        <dbReference type="SAM" id="MobiDB-lite"/>
    </source>
</evidence>
<evidence type="ECO:0000256" key="8">
    <source>
        <dbReference type="ARBA" id="ARBA00022840"/>
    </source>
</evidence>
<dbReference type="EC" id="6.3.2.6" evidence="4"/>
<dbReference type="Gene3D" id="3.40.50.1970">
    <property type="match status" value="1"/>
</dbReference>
<comment type="similarity">
    <text evidence="3">In the N-terminal section; belongs to the SAICAR synthetase family.</text>
</comment>
<dbReference type="Pfam" id="PF00731">
    <property type="entry name" value="AIRC"/>
    <property type="match status" value="1"/>
</dbReference>
<dbReference type="SUPFAM" id="SSF56104">
    <property type="entry name" value="SAICAR synthase-like"/>
    <property type="match status" value="1"/>
</dbReference>
<evidence type="ECO:0000256" key="5">
    <source>
        <dbReference type="ARBA" id="ARBA00022598"/>
    </source>
</evidence>
<keyword evidence="9" id="KW-0511">Multifunctional enzyme</keyword>
<evidence type="ECO:0000256" key="9">
    <source>
        <dbReference type="ARBA" id="ARBA00023268"/>
    </source>
</evidence>
<comment type="caution">
    <text evidence="14">The sequence shown here is derived from an EMBL/GenBank/DDBJ whole genome shotgun (WGS) entry which is preliminary data.</text>
</comment>